<feature type="compositionally biased region" description="Acidic residues" evidence="1">
    <location>
        <begin position="158"/>
        <end position="170"/>
    </location>
</feature>
<gene>
    <name evidence="2" type="ORF">DY000_02009252</name>
</gene>
<dbReference type="EMBL" id="QGKV02000832">
    <property type="protein sequence ID" value="KAF3545696.1"/>
    <property type="molecule type" value="Genomic_DNA"/>
</dbReference>
<keyword evidence="3" id="KW-1185">Reference proteome</keyword>
<evidence type="ECO:0000313" key="2">
    <source>
        <dbReference type="EMBL" id="KAF3545696.1"/>
    </source>
</evidence>
<reference evidence="2 3" key="1">
    <citation type="journal article" date="2020" name="BMC Genomics">
        <title>Intraspecific diversification of the crop wild relative Brassica cretica Lam. using demographic model selection.</title>
        <authorList>
            <person name="Kioukis A."/>
            <person name="Michalopoulou V.A."/>
            <person name="Briers L."/>
            <person name="Pirintsos S."/>
            <person name="Studholme D.J."/>
            <person name="Pavlidis P."/>
            <person name="Sarris P.F."/>
        </authorList>
    </citation>
    <scope>NUCLEOTIDE SEQUENCE [LARGE SCALE GENOMIC DNA]</scope>
    <source>
        <strain evidence="3">cv. PFS-1207/04</strain>
    </source>
</reference>
<organism evidence="2 3">
    <name type="scientific">Brassica cretica</name>
    <name type="common">Mustard</name>
    <dbReference type="NCBI Taxonomy" id="69181"/>
    <lineage>
        <taxon>Eukaryota</taxon>
        <taxon>Viridiplantae</taxon>
        <taxon>Streptophyta</taxon>
        <taxon>Embryophyta</taxon>
        <taxon>Tracheophyta</taxon>
        <taxon>Spermatophyta</taxon>
        <taxon>Magnoliopsida</taxon>
        <taxon>eudicotyledons</taxon>
        <taxon>Gunneridae</taxon>
        <taxon>Pentapetalae</taxon>
        <taxon>rosids</taxon>
        <taxon>malvids</taxon>
        <taxon>Brassicales</taxon>
        <taxon>Brassicaceae</taxon>
        <taxon>Brassiceae</taxon>
        <taxon>Brassica</taxon>
    </lineage>
</organism>
<evidence type="ECO:0000313" key="3">
    <source>
        <dbReference type="Proteomes" id="UP000266723"/>
    </source>
</evidence>
<feature type="region of interest" description="Disordered" evidence="1">
    <location>
        <begin position="151"/>
        <end position="180"/>
    </location>
</feature>
<name>A0ABQ7C1S5_BRACR</name>
<feature type="compositionally biased region" description="Basic and acidic residues" evidence="1">
    <location>
        <begin position="171"/>
        <end position="180"/>
    </location>
</feature>
<dbReference type="Proteomes" id="UP000266723">
    <property type="component" value="Unassembled WGS sequence"/>
</dbReference>
<sequence>MELEKPKEKQNKEGISYIVSREALDSSARLQYPSLLTQIILQFSTYNVLKASGKKCIHRTTRRLQLMLLCMQIAFFSARSWEGEDSDDVEKEISRQASKAQSVKEGIVRIDNISGLPDELLVRILSEEEVELIMGLVVVLVPVGSQHYRSRIGRSCDGEDGAEQEEEEEEKEGKGEKTET</sequence>
<proteinExistence type="predicted"/>
<accession>A0ABQ7C1S5</accession>
<comment type="caution">
    <text evidence="2">The sequence shown here is derived from an EMBL/GenBank/DDBJ whole genome shotgun (WGS) entry which is preliminary data.</text>
</comment>
<evidence type="ECO:0000256" key="1">
    <source>
        <dbReference type="SAM" id="MobiDB-lite"/>
    </source>
</evidence>
<protein>
    <submittedName>
        <fullName evidence="2">Uncharacterized protein</fullName>
    </submittedName>
</protein>